<dbReference type="AlphaFoldDB" id="A0A1G9E0E1"/>
<dbReference type="RefSeq" id="WP_245769516.1">
    <property type="nucleotide sequence ID" value="NZ_FNFF01000010.1"/>
</dbReference>
<name>A0A1G9E0E1_9ACTN</name>
<dbReference type="STRING" id="417292.SAMN05421806_110177"/>
<sequence>MTAGAIDHAGFVPAPESADALRSEVARLSRRVALLEAESRRPAGPPTLEEFLQPIRRAKEAWELRRSSGQPVQKTVKVVQPIGMTLPAGSALRREPPRDPADRQADYLEKYDSRTLFYDAFRHGEDVWLSGPPLNNLREELEKADWRVDGVDVRGSVSLSDWGRTQRSRIVGAGSGRHLSLDLGDEKFSAVIAPDDSELFAGQRTIITKSKDNDLVWIKDFLHYYHIVHGVTGVVFYDNNSTKYSPRDVADAISSVDGITTAVIVAWNYPWGPNAGPNNVWDSDYCQYSLMEHGRFRYLSRAAGVINADIDELVLTNDARPVFDHVAESEVGAVTYAGHWIAKATPEPMNPARQRRFVDYRHRSKGTTTVKWTVLPHMLDPRTTQWRVHSVVGAGSERSEEIHHRHYQGVNNGWKYNRSEGVAKPGTHTYDVRMSHVLDIVFGT</sequence>
<organism evidence="1 2">
    <name type="scientific">Streptomyces indicus</name>
    <dbReference type="NCBI Taxonomy" id="417292"/>
    <lineage>
        <taxon>Bacteria</taxon>
        <taxon>Bacillati</taxon>
        <taxon>Actinomycetota</taxon>
        <taxon>Actinomycetes</taxon>
        <taxon>Kitasatosporales</taxon>
        <taxon>Streptomycetaceae</taxon>
        <taxon>Streptomyces</taxon>
    </lineage>
</organism>
<proteinExistence type="predicted"/>
<evidence type="ECO:0000313" key="1">
    <source>
        <dbReference type="EMBL" id="SDK69591.1"/>
    </source>
</evidence>
<evidence type="ECO:0000313" key="2">
    <source>
        <dbReference type="Proteomes" id="UP000199155"/>
    </source>
</evidence>
<accession>A0A1G9E0E1</accession>
<dbReference type="EMBL" id="FNFF01000010">
    <property type="protein sequence ID" value="SDK69591.1"/>
    <property type="molecule type" value="Genomic_DNA"/>
</dbReference>
<reference evidence="1 2" key="1">
    <citation type="submission" date="2016-10" db="EMBL/GenBank/DDBJ databases">
        <authorList>
            <person name="de Groot N.N."/>
        </authorList>
    </citation>
    <scope>NUCLEOTIDE SEQUENCE [LARGE SCALE GENOMIC DNA]</scope>
    <source>
        <strain evidence="1 2">CGMCC 4.5727</strain>
    </source>
</reference>
<keyword evidence="2" id="KW-1185">Reference proteome</keyword>
<evidence type="ECO:0008006" key="3">
    <source>
        <dbReference type="Google" id="ProtNLM"/>
    </source>
</evidence>
<dbReference type="Proteomes" id="UP000199155">
    <property type="component" value="Unassembled WGS sequence"/>
</dbReference>
<protein>
    <recommendedName>
        <fullName evidence="3">Capsule biosynthesis protein CapZ</fullName>
    </recommendedName>
</protein>
<gene>
    <name evidence="1" type="ORF">SAMN05421806_110177</name>
</gene>